<keyword evidence="4" id="KW-0548">Nucleotidyltransferase</keyword>
<dbReference type="Proteomes" id="UP000663860">
    <property type="component" value="Unassembled WGS sequence"/>
</dbReference>
<dbReference type="GO" id="GO:0106274">
    <property type="term" value="F:NAD+-protein-arginine ADP-ribosyltransferase activity"/>
    <property type="evidence" value="ECO:0007669"/>
    <property type="project" value="UniProtKB-EC"/>
</dbReference>
<organism evidence="7 8">
    <name type="scientific">Adineta steineri</name>
    <dbReference type="NCBI Taxonomy" id="433720"/>
    <lineage>
        <taxon>Eukaryota</taxon>
        <taxon>Metazoa</taxon>
        <taxon>Spiralia</taxon>
        <taxon>Gnathifera</taxon>
        <taxon>Rotifera</taxon>
        <taxon>Eurotatoria</taxon>
        <taxon>Bdelloidea</taxon>
        <taxon>Adinetida</taxon>
        <taxon>Adinetidae</taxon>
        <taxon>Adineta</taxon>
    </lineage>
</organism>
<evidence type="ECO:0000256" key="2">
    <source>
        <dbReference type="ARBA" id="ARBA00022676"/>
    </source>
</evidence>
<evidence type="ECO:0000313" key="7">
    <source>
        <dbReference type="EMBL" id="CAF1360606.1"/>
    </source>
</evidence>
<evidence type="ECO:0000256" key="6">
    <source>
        <dbReference type="RuleBase" id="RU361228"/>
    </source>
</evidence>
<dbReference type="AlphaFoldDB" id="A0A815I4K2"/>
<name>A0A815I4K2_9BILA</name>
<evidence type="ECO:0000313" key="8">
    <source>
        <dbReference type="Proteomes" id="UP000663860"/>
    </source>
</evidence>
<keyword evidence="6" id="KW-0520">NAD</keyword>
<protein>
    <recommendedName>
        <fullName evidence="6">NAD(P)(+)--arginine ADP-ribosyltransferase</fullName>
        <ecNumber evidence="6">2.4.2.31</ecNumber>
    </recommendedName>
    <alternativeName>
        <fullName evidence="6">Mono(ADP-ribosyl)transferase</fullName>
    </alternativeName>
</protein>
<keyword evidence="2 6" id="KW-0328">Glycosyltransferase</keyword>
<gene>
    <name evidence="7" type="ORF">IZO911_LOCUS37296</name>
</gene>
<dbReference type="EC" id="2.4.2.31" evidence="6"/>
<keyword evidence="3 6" id="KW-0808">Transferase</keyword>
<reference evidence="7" key="1">
    <citation type="submission" date="2021-02" db="EMBL/GenBank/DDBJ databases">
        <authorList>
            <person name="Nowell W R."/>
        </authorList>
    </citation>
    <scope>NUCLEOTIDE SEQUENCE</scope>
</reference>
<keyword evidence="6" id="KW-0521">NADP</keyword>
<evidence type="ECO:0000256" key="3">
    <source>
        <dbReference type="ARBA" id="ARBA00022679"/>
    </source>
</evidence>
<proteinExistence type="inferred from homology"/>
<comment type="catalytic activity">
    <reaction evidence="5 6">
        <text>L-arginyl-[protein] + NAD(+) = N(omega)-(ADP-D-ribosyl)-L-arginyl-[protein] + nicotinamide + H(+)</text>
        <dbReference type="Rhea" id="RHEA:19149"/>
        <dbReference type="Rhea" id="RHEA-COMP:10532"/>
        <dbReference type="Rhea" id="RHEA-COMP:15087"/>
        <dbReference type="ChEBI" id="CHEBI:15378"/>
        <dbReference type="ChEBI" id="CHEBI:17154"/>
        <dbReference type="ChEBI" id="CHEBI:29965"/>
        <dbReference type="ChEBI" id="CHEBI:57540"/>
        <dbReference type="ChEBI" id="CHEBI:142554"/>
        <dbReference type="EC" id="2.4.2.31"/>
    </reaction>
</comment>
<dbReference type="PROSITE" id="PS51996">
    <property type="entry name" value="TR_MART"/>
    <property type="match status" value="1"/>
</dbReference>
<dbReference type="EMBL" id="CAJNOE010000930">
    <property type="protein sequence ID" value="CAF1360606.1"/>
    <property type="molecule type" value="Genomic_DNA"/>
</dbReference>
<evidence type="ECO:0000256" key="4">
    <source>
        <dbReference type="ARBA" id="ARBA00022695"/>
    </source>
</evidence>
<dbReference type="InterPro" id="IPR000768">
    <property type="entry name" value="ART"/>
</dbReference>
<comment type="similarity">
    <text evidence="1 6">Belongs to the Arg-specific ADP-ribosyltransferase family.</text>
</comment>
<dbReference type="Gene3D" id="3.90.176.10">
    <property type="entry name" value="Toxin ADP-ribosyltransferase, Chain A, domain 1"/>
    <property type="match status" value="1"/>
</dbReference>
<evidence type="ECO:0000256" key="5">
    <source>
        <dbReference type="ARBA" id="ARBA00047597"/>
    </source>
</evidence>
<dbReference type="Pfam" id="PF01129">
    <property type="entry name" value="ART"/>
    <property type="match status" value="1"/>
</dbReference>
<accession>A0A815I4K2</accession>
<dbReference type="SUPFAM" id="SSF56399">
    <property type="entry name" value="ADP-ribosylation"/>
    <property type="match status" value="1"/>
</dbReference>
<evidence type="ECO:0000256" key="1">
    <source>
        <dbReference type="ARBA" id="ARBA00009558"/>
    </source>
</evidence>
<sequence length="176" mass="20167">MGNCESPTDDLTLNESAAIYMYTLEFDSGEHSLYRVLNQTLCGESRSALEPWLPYLKLFLTALNKLPSYQGFVYRAVKENKSNTYRPGKTRMWWSFMSATTNVSMVEELIGQQGSRTVFSIECKNGKCIAAHSSFPMEDEIILLPGFYFEVRSHIELPDELRLIQIREIASPLDLY</sequence>
<dbReference type="GO" id="GO:0016779">
    <property type="term" value="F:nucleotidyltransferase activity"/>
    <property type="evidence" value="ECO:0007669"/>
    <property type="project" value="UniProtKB-KW"/>
</dbReference>
<comment type="caution">
    <text evidence="7">The sequence shown here is derived from an EMBL/GenBank/DDBJ whole genome shotgun (WGS) entry which is preliminary data.</text>
</comment>